<dbReference type="STRING" id="447422.SAMN05660903_01924"/>
<comment type="caution">
    <text evidence="1">The sequence shown here is derived from an EMBL/GenBank/DDBJ whole genome shotgun (WGS) entry which is preliminary data.</text>
</comment>
<protein>
    <submittedName>
        <fullName evidence="1">GTPase</fullName>
    </submittedName>
</protein>
<dbReference type="Proteomes" id="UP000232673">
    <property type="component" value="Unassembled WGS sequence"/>
</dbReference>
<name>A0A2N0TP82_9FLAO</name>
<accession>A0A2N0TP82</accession>
<reference evidence="1 2" key="1">
    <citation type="submission" date="2015-10" db="EMBL/GenBank/DDBJ databases">
        <title>Draft genome sequence of Salegentibacter salinarum KCTC 12975.</title>
        <authorList>
            <person name="Lin W."/>
            <person name="Zheng Q."/>
        </authorList>
    </citation>
    <scope>NUCLEOTIDE SEQUENCE [LARGE SCALE GENOMIC DNA]</scope>
    <source>
        <strain evidence="1 2">KCTC 12975</strain>
    </source>
</reference>
<dbReference type="RefSeq" id="WP_079712989.1">
    <property type="nucleotide sequence ID" value="NZ_FUZC01000006.1"/>
</dbReference>
<proteinExistence type="predicted"/>
<dbReference type="AlphaFoldDB" id="A0A2N0TP82"/>
<gene>
    <name evidence="1" type="ORF">APR41_09450</name>
</gene>
<keyword evidence="2" id="KW-1185">Reference proteome</keyword>
<sequence length="122" mass="14528">MEKLIFVYNAYSGTRHVVLDALHKLIRPNAYACSICKVTHGVFSENSRWKKYRQASEVEMEFLHIDKFQKRYASKFGYKYTFPIVLWEDEGEMGIFISTEELERIKNEKDLIKIVEERLLID</sequence>
<evidence type="ECO:0000313" key="2">
    <source>
        <dbReference type="Proteomes" id="UP000232673"/>
    </source>
</evidence>
<dbReference type="OrthoDB" id="572467at2"/>
<organism evidence="1 2">
    <name type="scientific">Salegentibacter salinarum</name>
    <dbReference type="NCBI Taxonomy" id="447422"/>
    <lineage>
        <taxon>Bacteria</taxon>
        <taxon>Pseudomonadati</taxon>
        <taxon>Bacteroidota</taxon>
        <taxon>Flavobacteriia</taxon>
        <taxon>Flavobacteriales</taxon>
        <taxon>Flavobacteriaceae</taxon>
        <taxon>Salegentibacter</taxon>
    </lineage>
</organism>
<evidence type="ECO:0000313" key="1">
    <source>
        <dbReference type="EMBL" id="PKD16552.1"/>
    </source>
</evidence>
<dbReference type="EMBL" id="LKTS01000046">
    <property type="protein sequence ID" value="PKD16552.1"/>
    <property type="molecule type" value="Genomic_DNA"/>
</dbReference>